<dbReference type="InterPro" id="IPR008042">
    <property type="entry name" value="Retrotrans_Pao"/>
</dbReference>
<organism evidence="1 2">
    <name type="scientific">Nephila pilipes</name>
    <name type="common">Giant wood spider</name>
    <name type="synonym">Nephila maculata</name>
    <dbReference type="NCBI Taxonomy" id="299642"/>
    <lineage>
        <taxon>Eukaryota</taxon>
        <taxon>Metazoa</taxon>
        <taxon>Ecdysozoa</taxon>
        <taxon>Arthropoda</taxon>
        <taxon>Chelicerata</taxon>
        <taxon>Arachnida</taxon>
        <taxon>Araneae</taxon>
        <taxon>Araneomorphae</taxon>
        <taxon>Entelegynae</taxon>
        <taxon>Araneoidea</taxon>
        <taxon>Nephilidae</taxon>
        <taxon>Nephila</taxon>
    </lineage>
</organism>
<dbReference type="AlphaFoldDB" id="A0A8X6NE01"/>
<proteinExistence type="predicted"/>
<keyword evidence="2" id="KW-1185">Reference proteome</keyword>
<reference evidence="1" key="1">
    <citation type="submission" date="2020-08" db="EMBL/GenBank/DDBJ databases">
        <title>Multicomponent nature underlies the extraordinary mechanical properties of spider dragline silk.</title>
        <authorList>
            <person name="Kono N."/>
            <person name="Nakamura H."/>
            <person name="Mori M."/>
            <person name="Yoshida Y."/>
            <person name="Ohtoshi R."/>
            <person name="Malay A.D."/>
            <person name="Moran D.A.P."/>
            <person name="Tomita M."/>
            <person name="Numata K."/>
            <person name="Arakawa K."/>
        </authorList>
    </citation>
    <scope>NUCLEOTIDE SEQUENCE</scope>
</reference>
<dbReference type="EMBL" id="BMAW01057350">
    <property type="protein sequence ID" value="GFT10242.1"/>
    <property type="molecule type" value="Genomic_DNA"/>
</dbReference>
<protein>
    <submittedName>
        <fullName evidence="1">Integrase catalytic domain-containing protein</fullName>
    </submittedName>
</protein>
<sequence length="162" mass="18678">MLISQLNKKKHFEYKSQNVRSSWILSLATLIPKLLTQRSWNLKIGWDTVLPDDYQREFSSCLRDVNCLLNDKISKSLNIDKIHRLSFHVFCDASKNAYRAVIFLRKMEKDTISVSFGCAKSRVAPLCNTTIPRLEPITCYIRARLSALVIKALDLEDIPIFS</sequence>
<dbReference type="Proteomes" id="UP000887013">
    <property type="component" value="Unassembled WGS sequence"/>
</dbReference>
<dbReference type="Pfam" id="PF05380">
    <property type="entry name" value="Peptidase_A17"/>
    <property type="match status" value="1"/>
</dbReference>
<name>A0A8X6NE01_NEPPI</name>
<evidence type="ECO:0000313" key="1">
    <source>
        <dbReference type="EMBL" id="GFT10242.1"/>
    </source>
</evidence>
<dbReference type="PANTHER" id="PTHR47331:SF1">
    <property type="entry name" value="GAG-LIKE PROTEIN"/>
    <property type="match status" value="1"/>
</dbReference>
<comment type="caution">
    <text evidence="1">The sequence shown here is derived from an EMBL/GenBank/DDBJ whole genome shotgun (WGS) entry which is preliminary data.</text>
</comment>
<accession>A0A8X6NE01</accession>
<dbReference type="PANTHER" id="PTHR47331">
    <property type="entry name" value="PHD-TYPE DOMAIN-CONTAINING PROTEIN"/>
    <property type="match status" value="1"/>
</dbReference>
<evidence type="ECO:0000313" key="2">
    <source>
        <dbReference type="Proteomes" id="UP000887013"/>
    </source>
</evidence>
<dbReference type="OrthoDB" id="6435335at2759"/>
<gene>
    <name evidence="1" type="primary">AVEN_194911_1</name>
    <name evidence="1" type="ORF">NPIL_638951</name>
</gene>